<dbReference type="Proteomes" id="UP000466442">
    <property type="component" value="Unassembled WGS sequence"/>
</dbReference>
<name>A0A8S9XI73_APOLU</name>
<proteinExistence type="predicted"/>
<comment type="caution">
    <text evidence="2">The sequence shown here is derived from an EMBL/GenBank/DDBJ whole genome shotgun (WGS) entry which is preliminary data.</text>
</comment>
<dbReference type="Pfam" id="PF26215">
    <property type="entry name" value="HTH_animal"/>
    <property type="match status" value="1"/>
</dbReference>
<dbReference type="OrthoDB" id="413361at2759"/>
<gene>
    <name evidence="2" type="ORF">GE061_016420</name>
</gene>
<dbReference type="EMBL" id="WIXP02000007">
    <property type="protein sequence ID" value="KAF6207971.1"/>
    <property type="molecule type" value="Genomic_DNA"/>
</dbReference>
<accession>A0A8S9XI73</accession>
<evidence type="ECO:0000259" key="1">
    <source>
        <dbReference type="Pfam" id="PF26215"/>
    </source>
</evidence>
<dbReference type="PANTHER" id="PTHR11439">
    <property type="entry name" value="GAG-POL-RELATED RETROTRANSPOSON"/>
    <property type="match status" value="1"/>
</dbReference>
<reference evidence="2" key="1">
    <citation type="journal article" date="2021" name="Mol. Ecol. Resour.">
        <title>Apolygus lucorum genome provides insights into omnivorousness and mesophyll feeding.</title>
        <authorList>
            <person name="Liu Y."/>
            <person name="Liu H."/>
            <person name="Wang H."/>
            <person name="Huang T."/>
            <person name="Liu B."/>
            <person name="Yang B."/>
            <person name="Yin L."/>
            <person name="Li B."/>
            <person name="Zhang Y."/>
            <person name="Zhang S."/>
            <person name="Jiang F."/>
            <person name="Zhang X."/>
            <person name="Ren Y."/>
            <person name="Wang B."/>
            <person name="Wang S."/>
            <person name="Lu Y."/>
            <person name="Wu K."/>
            <person name="Fan W."/>
            <person name="Wang G."/>
        </authorList>
    </citation>
    <scope>NUCLEOTIDE SEQUENCE</scope>
    <source>
        <strain evidence="2">12Hb</strain>
    </source>
</reference>
<dbReference type="CDD" id="cd09272">
    <property type="entry name" value="RNase_HI_RT_Ty1"/>
    <property type="match status" value="1"/>
</dbReference>
<evidence type="ECO:0000313" key="3">
    <source>
        <dbReference type="Proteomes" id="UP000466442"/>
    </source>
</evidence>
<sequence>MPNSAVDETLLLFNSYHPNVKFTCEREQESRLPFLDTVVDTRALRLSSPQYHVSNRQKVSMILQRNGYPRALVARLLDARSAISWEAKKQRTVAQSTAESEYMALTEAAKEAIHLKNLANDIGIRHDCIDLLNDNQAAQSWAANPIINAKSKHIALKEHFIREALTNEDVSIQHCPTELMPADILTKAVLACKLKEF</sequence>
<dbReference type="InterPro" id="IPR058912">
    <property type="entry name" value="HTH_animal"/>
</dbReference>
<dbReference type="PANTHER" id="PTHR11439:SF483">
    <property type="entry name" value="PEPTIDE SYNTHASE GLIP-LIKE, PUTATIVE (AFU_ORTHOLOGUE AFUA_3G12920)-RELATED"/>
    <property type="match status" value="1"/>
</dbReference>
<protein>
    <recommendedName>
        <fullName evidence="1">Helix-turn-helix domain-containing protein</fullName>
    </recommendedName>
</protein>
<dbReference type="AlphaFoldDB" id="A0A8S9XI73"/>
<organism evidence="2 3">
    <name type="scientific">Apolygus lucorum</name>
    <name type="common">Small green plant bug</name>
    <name type="synonym">Lygocoris lucorum</name>
    <dbReference type="NCBI Taxonomy" id="248454"/>
    <lineage>
        <taxon>Eukaryota</taxon>
        <taxon>Metazoa</taxon>
        <taxon>Ecdysozoa</taxon>
        <taxon>Arthropoda</taxon>
        <taxon>Hexapoda</taxon>
        <taxon>Insecta</taxon>
        <taxon>Pterygota</taxon>
        <taxon>Neoptera</taxon>
        <taxon>Paraneoptera</taxon>
        <taxon>Hemiptera</taxon>
        <taxon>Heteroptera</taxon>
        <taxon>Panheteroptera</taxon>
        <taxon>Cimicomorpha</taxon>
        <taxon>Miridae</taxon>
        <taxon>Mirini</taxon>
        <taxon>Apolygus</taxon>
    </lineage>
</organism>
<evidence type="ECO:0000313" key="2">
    <source>
        <dbReference type="EMBL" id="KAF6207971.1"/>
    </source>
</evidence>
<keyword evidence="3" id="KW-1185">Reference proteome</keyword>
<feature type="domain" description="Helix-turn-helix" evidence="1">
    <location>
        <begin position="42"/>
        <end position="74"/>
    </location>
</feature>